<comment type="caution">
    <text evidence="2">The sequence shown here is derived from an EMBL/GenBank/DDBJ whole genome shotgun (WGS) entry which is preliminary data.</text>
</comment>
<dbReference type="InterPro" id="IPR004029">
    <property type="entry name" value="UreE_N"/>
</dbReference>
<accession>A0A934IJZ7</accession>
<gene>
    <name evidence="2" type="ORF">JCR33_20455</name>
</gene>
<evidence type="ECO:0000313" key="2">
    <source>
        <dbReference type="EMBL" id="MBJ3778084.1"/>
    </source>
</evidence>
<evidence type="ECO:0000259" key="1">
    <source>
        <dbReference type="SMART" id="SM00988"/>
    </source>
</evidence>
<name>A0A934IJZ7_9HYPH</name>
<dbReference type="Gene3D" id="2.60.260.20">
    <property type="entry name" value="Urease metallochaperone UreE, N-terminal domain"/>
    <property type="match status" value="1"/>
</dbReference>
<dbReference type="EMBL" id="JAEKJA010000023">
    <property type="protein sequence ID" value="MBJ3778084.1"/>
    <property type="molecule type" value="Genomic_DNA"/>
</dbReference>
<keyword evidence="3" id="KW-1185">Reference proteome</keyword>
<protein>
    <submittedName>
        <fullName evidence="2">Urease accessory protein UreE</fullName>
    </submittedName>
</protein>
<sequence length="147" mass="16497">MLLVERVLGDAAAGDWHERLHEVVHAGGLEFVFIEPANLKRRRFRARSDGGTDVAISLPRDAVLFDGAVLYFSADRAIVLKVGEQRRLRLRPVDRDAALELGHLAGHLHWRVGFEAGDLLVAVDGDEEAYWARLKRLLEDDRVRPVG</sequence>
<organism evidence="2 3">
    <name type="scientific">Acuticoccus mangrovi</name>
    <dbReference type="NCBI Taxonomy" id="2796142"/>
    <lineage>
        <taxon>Bacteria</taxon>
        <taxon>Pseudomonadati</taxon>
        <taxon>Pseudomonadota</taxon>
        <taxon>Alphaproteobacteria</taxon>
        <taxon>Hyphomicrobiales</taxon>
        <taxon>Amorphaceae</taxon>
        <taxon>Acuticoccus</taxon>
    </lineage>
</organism>
<dbReference type="SUPFAM" id="SSF69287">
    <property type="entry name" value="Urease metallochaperone UreE, N-terminal domain"/>
    <property type="match status" value="1"/>
</dbReference>
<dbReference type="Proteomes" id="UP000609531">
    <property type="component" value="Unassembled WGS sequence"/>
</dbReference>
<dbReference type="Pfam" id="PF02814">
    <property type="entry name" value="UreE_N"/>
    <property type="match status" value="1"/>
</dbReference>
<evidence type="ECO:0000313" key="3">
    <source>
        <dbReference type="Proteomes" id="UP000609531"/>
    </source>
</evidence>
<reference evidence="2" key="1">
    <citation type="submission" date="2020-12" db="EMBL/GenBank/DDBJ databases">
        <title>Bacterial taxonomy.</title>
        <authorList>
            <person name="Pan X."/>
        </authorList>
    </citation>
    <scope>NUCLEOTIDE SEQUENCE</scope>
    <source>
        <strain evidence="2">B2012</strain>
    </source>
</reference>
<dbReference type="AlphaFoldDB" id="A0A934IJZ7"/>
<dbReference type="SMART" id="SM00988">
    <property type="entry name" value="UreE_N"/>
    <property type="match status" value="1"/>
</dbReference>
<dbReference type="InterPro" id="IPR036118">
    <property type="entry name" value="UreE_N_sf"/>
</dbReference>
<feature type="domain" description="UreE urease accessory N-terminal" evidence="1">
    <location>
        <begin position="17"/>
        <end position="78"/>
    </location>
</feature>
<proteinExistence type="predicted"/>